<dbReference type="Proteomes" id="UP000745764">
    <property type="component" value="Unassembled WGS sequence"/>
</dbReference>
<evidence type="ECO:0000313" key="2">
    <source>
        <dbReference type="EMBL" id="CAD0108238.1"/>
    </source>
</evidence>
<dbReference type="AlphaFoldDB" id="A0A9N8KAQ3"/>
<comment type="caution">
    <text evidence="2">The sequence shown here is derived from an EMBL/GenBank/DDBJ whole genome shotgun (WGS) entry which is preliminary data.</text>
</comment>
<organism evidence="2 3">
    <name type="scientific">Aureobasidium uvarum</name>
    <dbReference type="NCBI Taxonomy" id="2773716"/>
    <lineage>
        <taxon>Eukaryota</taxon>
        <taxon>Fungi</taxon>
        <taxon>Dikarya</taxon>
        <taxon>Ascomycota</taxon>
        <taxon>Pezizomycotina</taxon>
        <taxon>Dothideomycetes</taxon>
        <taxon>Dothideomycetidae</taxon>
        <taxon>Dothideales</taxon>
        <taxon>Saccotheciaceae</taxon>
        <taxon>Aureobasidium</taxon>
    </lineage>
</organism>
<dbReference type="Gene3D" id="3.30.70.100">
    <property type="match status" value="1"/>
</dbReference>
<name>A0A9N8KAQ3_9PEZI</name>
<proteinExistence type="predicted"/>
<feature type="region of interest" description="Disordered" evidence="1">
    <location>
        <begin position="94"/>
        <end position="127"/>
    </location>
</feature>
<dbReference type="EMBL" id="CAINUL010000002">
    <property type="protein sequence ID" value="CAD0108238.1"/>
    <property type="molecule type" value="Genomic_DNA"/>
</dbReference>
<dbReference type="PANTHER" id="PTHR40257:SF1">
    <property type="entry name" value="DUF1330 DOMAIN-CONTAINING PROTEIN"/>
    <property type="match status" value="1"/>
</dbReference>
<keyword evidence="3" id="KW-1185">Reference proteome</keyword>
<dbReference type="OrthoDB" id="265717at2759"/>
<accession>A0A9N8KAQ3</accession>
<evidence type="ECO:0000256" key="1">
    <source>
        <dbReference type="SAM" id="MobiDB-lite"/>
    </source>
</evidence>
<reference evidence="2" key="1">
    <citation type="submission" date="2020-06" db="EMBL/GenBank/DDBJ databases">
        <authorList>
            <person name="Onetto C."/>
        </authorList>
    </citation>
    <scope>NUCLEOTIDE SEQUENCE</scope>
</reference>
<sequence length="265" mass="29827">MASRQLHIHLITLQKGSTAQDVLRTITEGLIIKGRPHGWVHQPHFLDRDRLLAHDWHLFLVTMEPKLPRETLKLVKAHLTIPFSLPKDQFEQLQSDSLSRPKASDRTPLLPQEWQGGDIPKSAITSAKHGSLGPGELHLDQSMAEFLSNALPVELVNEPVSLFNLFKYKGSSAIHDDYMEDFRKGFGNSAGATVRFMGPVSGPLTSDDDSHVEQSWDDANLVQYDTIWHYAYMLSTDLYAPMNEKKVSGLDDTCILCVSEVEVWL</sequence>
<dbReference type="PANTHER" id="PTHR40257">
    <property type="match status" value="1"/>
</dbReference>
<protein>
    <submittedName>
        <fullName evidence="2">Uncharacterized protein</fullName>
    </submittedName>
</protein>
<gene>
    <name evidence="2" type="ORF">AWRI4620_LOCUS2493</name>
</gene>
<evidence type="ECO:0000313" key="3">
    <source>
        <dbReference type="Proteomes" id="UP000745764"/>
    </source>
</evidence>